<dbReference type="PROSITE" id="PS50048">
    <property type="entry name" value="ZN2_CY6_FUNGAL_2"/>
    <property type="match status" value="1"/>
</dbReference>
<dbReference type="Pfam" id="PF04082">
    <property type="entry name" value="Fungal_trans"/>
    <property type="match status" value="1"/>
</dbReference>
<name>A0A5N5WNI1_9EURO</name>
<dbReference type="PANTHER" id="PTHR31001:SF40">
    <property type="entry name" value="ZN(II)2CYS6 TRANSCRIPTION FACTOR (EUROFUNG)"/>
    <property type="match status" value="1"/>
</dbReference>
<evidence type="ECO:0000256" key="5">
    <source>
        <dbReference type="ARBA" id="ARBA00023163"/>
    </source>
</evidence>
<dbReference type="InterPro" id="IPR007219">
    <property type="entry name" value="XnlR_reg_dom"/>
</dbReference>
<feature type="region of interest" description="Disordered" evidence="7">
    <location>
        <begin position="633"/>
        <end position="660"/>
    </location>
</feature>
<evidence type="ECO:0000256" key="2">
    <source>
        <dbReference type="ARBA" id="ARBA00022723"/>
    </source>
</evidence>
<gene>
    <name evidence="9" type="ORF">BDV29DRAFT_162013</name>
</gene>
<proteinExistence type="predicted"/>
<keyword evidence="4" id="KW-0238">DNA-binding</keyword>
<dbReference type="PROSITE" id="PS00463">
    <property type="entry name" value="ZN2_CY6_FUNGAL_1"/>
    <property type="match status" value="1"/>
</dbReference>
<dbReference type="InterPro" id="IPR050613">
    <property type="entry name" value="Sec_Metabolite_Reg"/>
</dbReference>
<dbReference type="GO" id="GO:0009893">
    <property type="term" value="P:positive regulation of metabolic process"/>
    <property type="evidence" value="ECO:0007669"/>
    <property type="project" value="UniProtKB-ARBA"/>
</dbReference>
<dbReference type="GO" id="GO:0008270">
    <property type="term" value="F:zinc ion binding"/>
    <property type="evidence" value="ECO:0007669"/>
    <property type="project" value="InterPro"/>
</dbReference>
<sequence>MNNISRDMVRKNGKLISCEPCRISKIRCDHQQPTCRRCDVRGLSSKCYYHPAPLTRPRKKAQAPRSVPPVHPSCEDDEILDVSTSCGDSIVPTKPQMDLMPTSQPTYFGSTSFMEVFRHDQQCPSLSTPKIAYASTLRNAWSADFTNVYPRLVQLLRPLRLYEDLVTNEYHRRLFTVIPAPLVLTPLRLLRNHWDKKEWPQEGLASQITQSTASQLVKVEANMTADQFYHLFTGTNLRWEFVGLIFALAGLGASVSSGSLLYSLNGKDELSSEAFAMEMARASRACIEICRQYDNVNDLVVWLNYTYFVLASNIMGETSHHIYAQFGDLVSYIHAMGLHHPHSPESPIPLFLSEARTRVFAASYRTDKNLAIFLGRPPRLPYHYCDVGLPLDIDDDILVLDRLSLDKAIRKLTPDGWGTFNGGLRPATVIRLRYMVATLREQVMQLSLGRGSVGSRQNKLQVTYQECKRLWERVPSEFHYSKHSWGVLSPHLCIISLVIHLEYLHTVFQVERIRCSESSDAMTDLLDSAMQIVSAVTDFAKHRDQESSIREQYTWIFLFYALPAAGVVATELHRCTVAGLPLPCSTPRSRIIRDLSLLVSWFESANPPISDTHQACVEVTKVMSRLLDGTLDYPSGKQMGDGSQPGTSNRPALNSGDRVQDSSNVIGVSLEASEQRETTQNMDALETSEDFLKWLDELGLDTSLPEIFRC</sequence>
<dbReference type="GO" id="GO:0000981">
    <property type="term" value="F:DNA-binding transcription factor activity, RNA polymerase II-specific"/>
    <property type="evidence" value="ECO:0007669"/>
    <property type="project" value="InterPro"/>
</dbReference>
<evidence type="ECO:0000313" key="9">
    <source>
        <dbReference type="EMBL" id="KAB8068854.1"/>
    </source>
</evidence>
<dbReference type="SMART" id="SM00066">
    <property type="entry name" value="GAL4"/>
    <property type="match status" value="1"/>
</dbReference>
<dbReference type="SUPFAM" id="SSF57701">
    <property type="entry name" value="Zn2/Cys6 DNA-binding domain"/>
    <property type="match status" value="1"/>
</dbReference>
<comment type="subcellular location">
    <subcellularLocation>
        <location evidence="1">Nucleus</location>
    </subcellularLocation>
</comment>
<dbReference type="SMART" id="SM00906">
    <property type="entry name" value="Fungal_trans"/>
    <property type="match status" value="1"/>
</dbReference>
<dbReference type="PANTHER" id="PTHR31001">
    <property type="entry name" value="UNCHARACTERIZED TRANSCRIPTIONAL REGULATORY PROTEIN"/>
    <property type="match status" value="1"/>
</dbReference>
<dbReference type="GO" id="GO:0005634">
    <property type="term" value="C:nucleus"/>
    <property type="evidence" value="ECO:0007669"/>
    <property type="project" value="UniProtKB-SubCell"/>
</dbReference>
<dbReference type="Proteomes" id="UP000326565">
    <property type="component" value="Unassembled WGS sequence"/>
</dbReference>
<dbReference type="InterPro" id="IPR036864">
    <property type="entry name" value="Zn2-C6_fun-type_DNA-bd_sf"/>
</dbReference>
<dbReference type="EMBL" id="ML732370">
    <property type="protein sequence ID" value="KAB8068854.1"/>
    <property type="molecule type" value="Genomic_DNA"/>
</dbReference>
<evidence type="ECO:0000256" key="4">
    <source>
        <dbReference type="ARBA" id="ARBA00023125"/>
    </source>
</evidence>
<dbReference type="Pfam" id="PF00172">
    <property type="entry name" value="Zn_clus"/>
    <property type="match status" value="1"/>
</dbReference>
<evidence type="ECO:0000259" key="8">
    <source>
        <dbReference type="PROSITE" id="PS50048"/>
    </source>
</evidence>
<dbReference type="Gene3D" id="4.10.240.10">
    <property type="entry name" value="Zn(2)-C6 fungal-type DNA-binding domain"/>
    <property type="match status" value="1"/>
</dbReference>
<dbReference type="AlphaFoldDB" id="A0A5N5WNI1"/>
<keyword evidence="6" id="KW-0539">Nucleus</keyword>
<evidence type="ECO:0000313" key="10">
    <source>
        <dbReference type="Proteomes" id="UP000326565"/>
    </source>
</evidence>
<feature type="domain" description="Zn(2)-C6 fungal-type" evidence="8">
    <location>
        <begin position="17"/>
        <end position="49"/>
    </location>
</feature>
<dbReference type="CDD" id="cd12148">
    <property type="entry name" value="fungal_TF_MHR"/>
    <property type="match status" value="1"/>
</dbReference>
<keyword evidence="10" id="KW-1185">Reference proteome</keyword>
<accession>A0A5N5WNI1</accession>
<evidence type="ECO:0000256" key="3">
    <source>
        <dbReference type="ARBA" id="ARBA00023015"/>
    </source>
</evidence>
<evidence type="ECO:0000256" key="6">
    <source>
        <dbReference type="ARBA" id="ARBA00023242"/>
    </source>
</evidence>
<dbReference type="GO" id="GO:0006351">
    <property type="term" value="P:DNA-templated transcription"/>
    <property type="evidence" value="ECO:0007669"/>
    <property type="project" value="InterPro"/>
</dbReference>
<keyword evidence="3" id="KW-0805">Transcription regulation</keyword>
<evidence type="ECO:0000256" key="7">
    <source>
        <dbReference type="SAM" id="MobiDB-lite"/>
    </source>
</evidence>
<dbReference type="InterPro" id="IPR001138">
    <property type="entry name" value="Zn2Cys6_DnaBD"/>
</dbReference>
<keyword evidence="5" id="KW-0804">Transcription</keyword>
<keyword evidence="2" id="KW-0479">Metal-binding</keyword>
<dbReference type="GO" id="GO:0003677">
    <property type="term" value="F:DNA binding"/>
    <property type="evidence" value="ECO:0007669"/>
    <property type="project" value="UniProtKB-KW"/>
</dbReference>
<dbReference type="CDD" id="cd00067">
    <property type="entry name" value="GAL4"/>
    <property type="match status" value="1"/>
</dbReference>
<evidence type="ECO:0000256" key="1">
    <source>
        <dbReference type="ARBA" id="ARBA00004123"/>
    </source>
</evidence>
<dbReference type="OrthoDB" id="4898680at2759"/>
<protein>
    <recommendedName>
        <fullName evidence="8">Zn(2)-C6 fungal-type domain-containing protein</fullName>
    </recommendedName>
</protein>
<reference evidence="9 10" key="1">
    <citation type="submission" date="2019-04" db="EMBL/GenBank/DDBJ databases">
        <title>Friends and foes A comparative genomics study of 23 Aspergillus species from section Flavi.</title>
        <authorList>
            <consortium name="DOE Joint Genome Institute"/>
            <person name="Kjaerbolling I."/>
            <person name="Vesth T."/>
            <person name="Frisvad J.C."/>
            <person name="Nybo J.L."/>
            <person name="Theobald S."/>
            <person name="Kildgaard S."/>
            <person name="Isbrandt T."/>
            <person name="Kuo A."/>
            <person name="Sato A."/>
            <person name="Lyhne E.K."/>
            <person name="Kogle M.E."/>
            <person name="Wiebenga A."/>
            <person name="Kun R.S."/>
            <person name="Lubbers R.J."/>
            <person name="Makela M.R."/>
            <person name="Barry K."/>
            <person name="Chovatia M."/>
            <person name="Clum A."/>
            <person name="Daum C."/>
            <person name="Haridas S."/>
            <person name="He G."/>
            <person name="LaButti K."/>
            <person name="Lipzen A."/>
            <person name="Mondo S."/>
            <person name="Riley R."/>
            <person name="Salamov A."/>
            <person name="Simmons B.A."/>
            <person name="Magnuson J.K."/>
            <person name="Henrissat B."/>
            <person name="Mortensen U.H."/>
            <person name="Larsen T.O."/>
            <person name="Devries R.P."/>
            <person name="Grigoriev I.V."/>
            <person name="Machida M."/>
            <person name="Baker S.E."/>
            <person name="Andersen M.R."/>
        </authorList>
    </citation>
    <scope>NUCLEOTIDE SEQUENCE [LARGE SCALE GENOMIC DNA]</scope>
    <source>
        <strain evidence="9 10">CBS 151.66</strain>
    </source>
</reference>
<organism evidence="9 10">
    <name type="scientific">Aspergillus leporis</name>
    <dbReference type="NCBI Taxonomy" id="41062"/>
    <lineage>
        <taxon>Eukaryota</taxon>
        <taxon>Fungi</taxon>
        <taxon>Dikarya</taxon>
        <taxon>Ascomycota</taxon>
        <taxon>Pezizomycotina</taxon>
        <taxon>Eurotiomycetes</taxon>
        <taxon>Eurotiomycetidae</taxon>
        <taxon>Eurotiales</taxon>
        <taxon>Aspergillaceae</taxon>
        <taxon>Aspergillus</taxon>
        <taxon>Aspergillus subgen. Circumdati</taxon>
    </lineage>
</organism>